<protein>
    <submittedName>
        <fullName evidence="1">Uncharacterized protein</fullName>
    </submittedName>
</protein>
<evidence type="ECO:0000313" key="1">
    <source>
        <dbReference type="EMBL" id="TFK70242.1"/>
    </source>
</evidence>
<reference evidence="1 2" key="1">
    <citation type="journal article" date="2019" name="Nat. Ecol. Evol.">
        <title>Megaphylogeny resolves global patterns of mushroom evolution.</title>
        <authorList>
            <person name="Varga T."/>
            <person name="Krizsan K."/>
            <person name="Foldi C."/>
            <person name="Dima B."/>
            <person name="Sanchez-Garcia M."/>
            <person name="Sanchez-Ramirez S."/>
            <person name="Szollosi G.J."/>
            <person name="Szarkandi J.G."/>
            <person name="Papp V."/>
            <person name="Albert L."/>
            <person name="Andreopoulos W."/>
            <person name="Angelini C."/>
            <person name="Antonin V."/>
            <person name="Barry K.W."/>
            <person name="Bougher N.L."/>
            <person name="Buchanan P."/>
            <person name="Buyck B."/>
            <person name="Bense V."/>
            <person name="Catcheside P."/>
            <person name="Chovatia M."/>
            <person name="Cooper J."/>
            <person name="Damon W."/>
            <person name="Desjardin D."/>
            <person name="Finy P."/>
            <person name="Geml J."/>
            <person name="Haridas S."/>
            <person name="Hughes K."/>
            <person name="Justo A."/>
            <person name="Karasinski D."/>
            <person name="Kautmanova I."/>
            <person name="Kiss B."/>
            <person name="Kocsube S."/>
            <person name="Kotiranta H."/>
            <person name="LaButti K.M."/>
            <person name="Lechner B.E."/>
            <person name="Liimatainen K."/>
            <person name="Lipzen A."/>
            <person name="Lukacs Z."/>
            <person name="Mihaltcheva S."/>
            <person name="Morgado L.N."/>
            <person name="Niskanen T."/>
            <person name="Noordeloos M.E."/>
            <person name="Ohm R.A."/>
            <person name="Ortiz-Santana B."/>
            <person name="Ovrebo C."/>
            <person name="Racz N."/>
            <person name="Riley R."/>
            <person name="Savchenko A."/>
            <person name="Shiryaev A."/>
            <person name="Soop K."/>
            <person name="Spirin V."/>
            <person name="Szebenyi C."/>
            <person name="Tomsovsky M."/>
            <person name="Tulloss R.E."/>
            <person name="Uehling J."/>
            <person name="Grigoriev I.V."/>
            <person name="Vagvolgyi C."/>
            <person name="Papp T."/>
            <person name="Martin F.M."/>
            <person name="Miettinen O."/>
            <person name="Hibbett D.S."/>
            <person name="Nagy L.G."/>
        </authorList>
    </citation>
    <scope>NUCLEOTIDE SEQUENCE [LARGE SCALE GENOMIC DNA]</scope>
    <source>
        <strain evidence="1 2">NL-1719</strain>
    </source>
</reference>
<dbReference type="EMBL" id="ML208316">
    <property type="protein sequence ID" value="TFK70242.1"/>
    <property type="molecule type" value="Genomic_DNA"/>
</dbReference>
<keyword evidence="2" id="KW-1185">Reference proteome</keyword>
<evidence type="ECO:0000313" key="2">
    <source>
        <dbReference type="Proteomes" id="UP000308600"/>
    </source>
</evidence>
<name>A0ACD3AY01_9AGAR</name>
<sequence length="106" mass="11732">MPAALARRSLAKIFTRSCSLWCCGLWGSSTSAHGWDEESRVPGQRRTLQDVISNVRLYYGIAFGLSSIVNLLGLYGLWISDDKSYSNNIVLLMGNASLICIIVYIL</sequence>
<organism evidence="1 2">
    <name type="scientific">Pluteus cervinus</name>
    <dbReference type="NCBI Taxonomy" id="181527"/>
    <lineage>
        <taxon>Eukaryota</taxon>
        <taxon>Fungi</taxon>
        <taxon>Dikarya</taxon>
        <taxon>Basidiomycota</taxon>
        <taxon>Agaricomycotina</taxon>
        <taxon>Agaricomycetes</taxon>
        <taxon>Agaricomycetidae</taxon>
        <taxon>Agaricales</taxon>
        <taxon>Pluteineae</taxon>
        <taxon>Pluteaceae</taxon>
        <taxon>Pluteus</taxon>
    </lineage>
</organism>
<proteinExistence type="predicted"/>
<dbReference type="Proteomes" id="UP000308600">
    <property type="component" value="Unassembled WGS sequence"/>
</dbReference>
<accession>A0ACD3AY01</accession>
<gene>
    <name evidence="1" type="ORF">BDN72DRAFT_551603</name>
</gene>